<feature type="region of interest" description="Disordered" evidence="1">
    <location>
        <begin position="268"/>
        <end position="332"/>
    </location>
</feature>
<feature type="compositionally biased region" description="Basic residues" evidence="1">
    <location>
        <begin position="270"/>
        <end position="287"/>
    </location>
</feature>
<dbReference type="Pfam" id="PF00313">
    <property type="entry name" value="CSD"/>
    <property type="match status" value="1"/>
</dbReference>
<dbReference type="InterPro" id="IPR002059">
    <property type="entry name" value="CSP_DNA-bd"/>
</dbReference>
<protein>
    <recommendedName>
        <fullName evidence="2">CSD domain-containing protein</fullName>
    </recommendedName>
</protein>
<comment type="caution">
    <text evidence="3">The sequence shown here is derived from an EMBL/GenBank/DDBJ whole genome shotgun (WGS) entry which is preliminary data.</text>
</comment>
<evidence type="ECO:0000259" key="2">
    <source>
        <dbReference type="Pfam" id="PF00313"/>
    </source>
</evidence>
<dbReference type="Gene3D" id="2.40.50.140">
    <property type="entry name" value="Nucleic acid-binding proteins"/>
    <property type="match status" value="1"/>
</dbReference>
<dbReference type="EMBL" id="JARPUR010000004">
    <property type="protein sequence ID" value="KAK4877619.1"/>
    <property type="molecule type" value="Genomic_DNA"/>
</dbReference>
<dbReference type="SUPFAM" id="SSF50249">
    <property type="entry name" value="Nucleic acid-binding proteins"/>
    <property type="match status" value="1"/>
</dbReference>
<name>A0AAN7SFX7_9COLE</name>
<evidence type="ECO:0000313" key="3">
    <source>
        <dbReference type="EMBL" id="KAK4877619.1"/>
    </source>
</evidence>
<proteinExistence type="predicted"/>
<evidence type="ECO:0000313" key="4">
    <source>
        <dbReference type="Proteomes" id="UP001353858"/>
    </source>
</evidence>
<dbReference type="PRINTS" id="PR00050">
    <property type="entry name" value="COLDSHOCK"/>
</dbReference>
<feature type="region of interest" description="Disordered" evidence="1">
    <location>
        <begin position="190"/>
        <end position="250"/>
    </location>
</feature>
<feature type="domain" description="CSD" evidence="2">
    <location>
        <begin position="122"/>
        <end position="174"/>
    </location>
</feature>
<evidence type="ECO:0000256" key="1">
    <source>
        <dbReference type="SAM" id="MobiDB-lite"/>
    </source>
</evidence>
<dbReference type="InterPro" id="IPR050181">
    <property type="entry name" value="Cold_shock_domain"/>
</dbReference>
<sequence>MYHQKSSGYKKIFNDFNCFLLQSSMSRTSSSVILSLSKNNTSLNGTLVKRDTTAKLTRISSFVIRKILIFSTKTCCVIWRHSSITRRRHSSRDFLLQNLTSGLNNIMAETEQAPEQDKATAQRNGYGFMNRNNTKEDLFVHQSAIIKNNPKKTVRPVGDRDVVEFSVVVSEMGQQISPYAADDRRGYRQWYYPPQSRGAGRQGLRRPPRKDFASNEEEGKDSSEVVDGGDPPRRYRSNRERGGYRTVGGGGIVVDTTVLTVDLLVPTKKGGSRNRRSPKRFFRKNFRGGRSGGGSRSRSPHGQGQGEQSGDKGTRGSQRLRYRRRGAQRPST</sequence>
<dbReference type="AlphaFoldDB" id="A0AAN7SFX7"/>
<organism evidence="3 4">
    <name type="scientific">Aquatica leii</name>
    <dbReference type="NCBI Taxonomy" id="1421715"/>
    <lineage>
        <taxon>Eukaryota</taxon>
        <taxon>Metazoa</taxon>
        <taxon>Ecdysozoa</taxon>
        <taxon>Arthropoda</taxon>
        <taxon>Hexapoda</taxon>
        <taxon>Insecta</taxon>
        <taxon>Pterygota</taxon>
        <taxon>Neoptera</taxon>
        <taxon>Endopterygota</taxon>
        <taxon>Coleoptera</taxon>
        <taxon>Polyphaga</taxon>
        <taxon>Elateriformia</taxon>
        <taxon>Elateroidea</taxon>
        <taxon>Lampyridae</taxon>
        <taxon>Luciolinae</taxon>
        <taxon>Aquatica</taxon>
    </lineage>
</organism>
<dbReference type="InterPro" id="IPR012340">
    <property type="entry name" value="NA-bd_OB-fold"/>
</dbReference>
<keyword evidence="4" id="KW-1185">Reference proteome</keyword>
<reference evidence="4" key="1">
    <citation type="submission" date="2023-01" db="EMBL/GenBank/DDBJ databases">
        <title>Key to firefly adult light organ development and bioluminescence: homeobox transcription factors regulate luciferase expression and transportation to peroxisome.</title>
        <authorList>
            <person name="Fu X."/>
        </authorList>
    </citation>
    <scope>NUCLEOTIDE SEQUENCE [LARGE SCALE GENOMIC DNA]</scope>
</reference>
<dbReference type="PANTHER" id="PTHR11544">
    <property type="entry name" value="COLD SHOCK DOMAIN CONTAINING PROTEINS"/>
    <property type="match status" value="1"/>
</dbReference>
<feature type="compositionally biased region" description="Basic residues" evidence="1">
    <location>
        <begin position="318"/>
        <end position="332"/>
    </location>
</feature>
<feature type="compositionally biased region" description="Basic and acidic residues" evidence="1">
    <location>
        <begin position="230"/>
        <end position="243"/>
    </location>
</feature>
<dbReference type="GO" id="GO:0003676">
    <property type="term" value="F:nucleic acid binding"/>
    <property type="evidence" value="ECO:0007669"/>
    <property type="project" value="InterPro"/>
</dbReference>
<accession>A0AAN7SFX7</accession>
<gene>
    <name evidence="3" type="ORF">RN001_010125</name>
</gene>
<dbReference type="Proteomes" id="UP001353858">
    <property type="component" value="Unassembled WGS sequence"/>
</dbReference>